<proteinExistence type="predicted"/>
<evidence type="ECO:0000313" key="4">
    <source>
        <dbReference type="Proteomes" id="UP001359485"/>
    </source>
</evidence>
<evidence type="ECO:0000313" key="5">
    <source>
        <dbReference type="Proteomes" id="UP001372834"/>
    </source>
</evidence>
<organism evidence="3 5">
    <name type="scientific">Polyplax serrata</name>
    <name type="common">Common mouse louse</name>
    <dbReference type="NCBI Taxonomy" id="468196"/>
    <lineage>
        <taxon>Eukaryota</taxon>
        <taxon>Metazoa</taxon>
        <taxon>Ecdysozoa</taxon>
        <taxon>Arthropoda</taxon>
        <taxon>Hexapoda</taxon>
        <taxon>Insecta</taxon>
        <taxon>Pterygota</taxon>
        <taxon>Neoptera</taxon>
        <taxon>Paraneoptera</taxon>
        <taxon>Psocodea</taxon>
        <taxon>Troctomorpha</taxon>
        <taxon>Phthiraptera</taxon>
        <taxon>Anoplura</taxon>
        <taxon>Polyplacidae</taxon>
        <taxon>Polyplax</taxon>
    </lineage>
</organism>
<feature type="region of interest" description="Disordered" evidence="1">
    <location>
        <begin position="1"/>
        <end position="22"/>
    </location>
</feature>
<evidence type="ECO:0000256" key="1">
    <source>
        <dbReference type="SAM" id="MobiDB-lite"/>
    </source>
</evidence>
<reference evidence="3 5" key="1">
    <citation type="submission" date="2023-10" db="EMBL/GenBank/DDBJ databases">
        <title>Genomes of two closely related lineages of the louse Polyplax serrata with different host specificities.</title>
        <authorList>
            <person name="Martinu J."/>
            <person name="Tarabai H."/>
            <person name="Stefka J."/>
            <person name="Hypsa V."/>
        </authorList>
    </citation>
    <scope>NUCLEOTIDE SEQUENCE [LARGE SCALE GENOMIC DNA]</scope>
    <source>
        <strain evidence="2">98ZLc_SE</strain>
        <strain evidence="3">HR10_N</strain>
    </source>
</reference>
<comment type="caution">
    <text evidence="3">The sequence shown here is derived from an EMBL/GenBank/DDBJ whole genome shotgun (WGS) entry which is preliminary data.</text>
</comment>
<protein>
    <submittedName>
        <fullName evidence="3">Uncharacterized protein</fullName>
    </submittedName>
</protein>
<dbReference type="Proteomes" id="UP001359485">
    <property type="component" value="Unassembled WGS sequence"/>
</dbReference>
<keyword evidence="4" id="KW-1185">Reference proteome</keyword>
<sequence>MEEKQKSDSDISLGRKSRRNSGGFLQVSSDLLEFVKERNPFKISKLRNNALEKFNRKEMKEAESKQFKLSKQQMSESFQFDEDNRQRWSDVDSNDWSLCLENSRVFHEDLKFVLP</sequence>
<dbReference type="EMBL" id="JAWJWF010000047">
    <property type="protein sequence ID" value="KAK6622380.1"/>
    <property type="molecule type" value="Genomic_DNA"/>
</dbReference>
<accession>A0AAN8S6H1</accession>
<evidence type="ECO:0000313" key="2">
    <source>
        <dbReference type="EMBL" id="KAK6622380.1"/>
    </source>
</evidence>
<dbReference type="EMBL" id="JAWJWE010000006">
    <property type="protein sequence ID" value="KAK6632984.1"/>
    <property type="molecule type" value="Genomic_DNA"/>
</dbReference>
<dbReference type="Proteomes" id="UP001372834">
    <property type="component" value="Unassembled WGS sequence"/>
</dbReference>
<evidence type="ECO:0000313" key="3">
    <source>
        <dbReference type="EMBL" id="KAK6632984.1"/>
    </source>
</evidence>
<name>A0AAN8S6H1_POLSC</name>
<gene>
    <name evidence="3" type="ORF">RUM43_012727</name>
    <name evidence="2" type="ORF">RUM44_002191</name>
</gene>
<dbReference type="AlphaFoldDB" id="A0AAN8S6H1"/>